<dbReference type="EMBL" id="RBXR01000001">
    <property type="protein sequence ID" value="RKT68415.1"/>
    <property type="molecule type" value="Genomic_DNA"/>
</dbReference>
<keyword evidence="2 6" id="KW-0540">Nuclease</keyword>
<keyword evidence="5 6" id="KW-0460">Magnesium</keyword>
<reference evidence="8 9" key="1">
    <citation type="submission" date="2018-10" db="EMBL/GenBank/DDBJ databases">
        <title>Sequencing the genomes of 1000 actinobacteria strains.</title>
        <authorList>
            <person name="Klenk H.-P."/>
        </authorList>
    </citation>
    <scope>NUCLEOTIDE SEQUENCE [LARGE SCALE GENOMIC DNA]</scope>
    <source>
        <strain evidence="8 9">DSM 43911</strain>
    </source>
</reference>
<dbReference type="Proteomes" id="UP000272729">
    <property type="component" value="Unassembled WGS sequence"/>
</dbReference>
<dbReference type="GO" id="GO:0004540">
    <property type="term" value="F:RNA nuclease activity"/>
    <property type="evidence" value="ECO:0007669"/>
    <property type="project" value="InterPro"/>
</dbReference>
<comment type="function">
    <text evidence="6">Toxic component of a toxin-antitoxin (TA) system. An RNase.</text>
</comment>
<dbReference type="HAMAP" id="MF_00265">
    <property type="entry name" value="VapC_Nob1"/>
    <property type="match status" value="1"/>
</dbReference>
<keyword evidence="4 6" id="KW-0378">Hydrolase</keyword>
<evidence type="ECO:0000256" key="5">
    <source>
        <dbReference type="ARBA" id="ARBA00022842"/>
    </source>
</evidence>
<evidence type="ECO:0000313" key="8">
    <source>
        <dbReference type="EMBL" id="RKT68415.1"/>
    </source>
</evidence>
<protein>
    <recommendedName>
        <fullName evidence="6">Ribonuclease VapC</fullName>
        <shortName evidence="6">RNase VapC</shortName>
        <ecNumber evidence="6">3.1.-.-</ecNumber>
    </recommendedName>
    <alternativeName>
        <fullName evidence="6">Toxin VapC</fullName>
    </alternativeName>
</protein>
<feature type="binding site" evidence="6">
    <location>
        <position position="97"/>
    </location>
    <ligand>
        <name>Mg(2+)</name>
        <dbReference type="ChEBI" id="CHEBI:18420"/>
    </ligand>
</feature>
<evidence type="ECO:0000259" key="7">
    <source>
        <dbReference type="Pfam" id="PF01850"/>
    </source>
</evidence>
<dbReference type="AlphaFoldDB" id="A0A495X5B2"/>
<dbReference type="Gene3D" id="3.40.50.1010">
    <property type="entry name" value="5'-nuclease"/>
    <property type="match status" value="1"/>
</dbReference>
<dbReference type="InterPro" id="IPR044153">
    <property type="entry name" value="PIN_Pae0151-like"/>
</dbReference>
<dbReference type="CDD" id="cd09873">
    <property type="entry name" value="PIN_Pae0151-like"/>
    <property type="match status" value="1"/>
</dbReference>
<dbReference type="GO" id="GO:0000287">
    <property type="term" value="F:magnesium ion binding"/>
    <property type="evidence" value="ECO:0007669"/>
    <property type="project" value="UniProtKB-UniRule"/>
</dbReference>
<dbReference type="PANTHER" id="PTHR35901">
    <property type="entry name" value="RIBONUCLEASE VAPC3"/>
    <property type="match status" value="1"/>
</dbReference>
<dbReference type="PANTHER" id="PTHR35901:SF1">
    <property type="entry name" value="EXONUCLEASE VAPC9"/>
    <property type="match status" value="1"/>
</dbReference>
<accession>A0A495X5B2</accession>
<comment type="caution">
    <text evidence="8">The sequence shown here is derived from an EMBL/GenBank/DDBJ whole genome shotgun (WGS) entry which is preliminary data.</text>
</comment>
<evidence type="ECO:0000313" key="9">
    <source>
        <dbReference type="Proteomes" id="UP000272729"/>
    </source>
</evidence>
<feature type="domain" description="PIN" evidence="7">
    <location>
        <begin position="6"/>
        <end position="120"/>
    </location>
</feature>
<dbReference type="Pfam" id="PF01850">
    <property type="entry name" value="PIN"/>
    <property type="match status" value="1"/>
</dbReference>
<evidence type="ECO:0000256" key="3">
    <source>
        <dbReference type="ARBA" id="ARBA00022723"/>
    </source>
</evidence>
<keyword evidence="6" id="KW-0800">Toxin</keyword>
<dbReference type="InterPro" id="IPR051619">
    <property type="entry name" value="TypeII_TA_RNase_PINc/VapC"/>
</dbReference>
<dbReference type="InterPro" id="IPR002716">
    <property type="entry name" value="PIN_dom"/>
</dbReference>
<organism evidence="8 9">
    <name type="scientific">Saccharothrix variisporea</name>
    <dbReference type="NCBI Taxonomy" id="543527"/>
    <lineage>
        <taxon>Bacteria</taxon>
        <taxon>Bacillati</taxon>
        <taxon>Actinomycetota</taxon>
        <taxon>Actinomycetes</taxon>
        <taxon>Pseudonocardiales</taxon>
        <taxon>Pseudonocardiaceae</taxon>
        <taxon>Saccharothrix</taxon>
    </lineage>
</organism>
<gene>
    <name evidence="6" type="primary">vapC</name>
    <name evidence="8" type="ORF">DFJ66_1599</name>
</gene>
<evidence type="ECO:0000256" key="2">
    <source>
        <dbReference type="ARBA" id="ARBA00022722"/>
    </source>
</evidence>
<dbReference type="RefSeq" id="WP_170199199.1">
    <property type="nucleotide sequence ID" value="NZ_JBIUBA010000004.1"/>
</dbReference>
<keyword evidence="1 6" id="KW-1277">Toxin-antitoxin system</keyword>
<comment type="similarity">
    <text evidence="6">Belongs to the PINc/VapC protein family.</text>
</comment>
<evidence type="ECO:0000256" key="6">
    <source>
        <dbReference type="HAMAP-Rule" id="MF_00265"/>
    </source>
</evidence>
<dbReference type="GO" id="GO:0016787">
    <property type="term" value="F:hydrolase activity"/>
    <property type="evidence" value="ECO:0007669"/>
    <property type="project" value="UniProtKB-KW"/>
</dbReference>
<proteinExistence type="inferred from homology"/>
<keyword evidence="9" id="KW-1185">Reference proteome</keyword>
<sequence>MRFTAVVDTSALVELVVNPRPNTALAQRLLSGAAAAPELIDVELLGVVRRLNRKGTLTDDQAEFVLGNVRDMPITRTSHRDLVRRCWEIRHTVSSRDAFFVALAELLDAPLVTCDGKLARSHGHDAAIEVYPVS</sequence>
<dbReference type="SUPFAM" id="SSF88723">
    <property type="entry name" value="PIN domain-like"/>
    <property type="match status" value="1"/>
</dbReference>
<dbReference type="InterPro" id="IPR022907">
    <property type="entry name" value="VapC_family"/>
</dbReference>
<keyword evidence="3 6" id="KW-0479">Metal-binding</keyword>
<feature type="binding site" evidence="6">
    <location>
        <position position="8"/>
    </location>
    <ligand>
        <name>Mg(2+)</name>
        <dbReference type="ChEBI" id="CHEBI:18420"/>
    </ligand>
</feature>
<dbReference type="InterPro" id="IPR029060">
    <property type="entry name" value="PIN-like_dom_sf"/>
</dbReference>
<evidence type="ECO:0000256" key="4">
    <source>
        <dbReference type="ARBA" id="ARBA00022801"/>
    </source>
</evidence>
<name>A0A495X5B2_9PSEU</name>
<dbReference type="GO" id="GO:0090729">
    <property type="term" value="F:toxin activity"/>
    <property type="evidence" value="ECO:0007669"/>
    <property type="project" value="UniProtKB-KW"/>
</dbReference>
<evidence type="ECO:0000256" key="1">
    <source>
        <dbReference type="ARBA" id="ARBA00022649"/>
    </source>
</evidence>
<comment type="cofactor">
    <cofactor evidence="6">
        <name>Mg(2+)</name>
        <dbReference type="ChEBI" id="CHEBI:18420"/>
    </cofactor>
</comment>
<dbReference type="EC" id="3.1.-.-" evidence="6"/>